<proteinExistence type="predicted"/>
<dbReference type="Pfam" id="PF00149">
    <property type="entry name" value="Metallophos"/>
    <property type="match status" value="1"/>
</dbReference>
<evidence type="ECO:0000313" key="4">
    <source>
        <dbReference type="EMBL" id="WPK26904.1"/>
    </source>
</evidence>
<feature type="domain" description="Calcineurin-like phosphoesterase" evidence="2">
    <location>
        <begin position="44"/>
        <end position="271"/>
    </location>
</feature>
<dbReference type="AlphaFoldDB" id="A0AAX4HEQ0"/>
<dbReference type="Proteomes" id="UP001338582">
    <property type="component" value="Chromosome 5"/>
</dbReference>
<dbReference type="InterPro" id="IPR036907">
    <property type="entry name" value="5'-Nucleotdase_C_sf"/>
</dbReference>
<dbReference type="GO" id="GO:0005829">
    <property type="term" value="C:cytosol"/>
    <property type="evidence" value="ECO:0007669"/>
    <property type="project" value="TreeGrafter"/>
</dbReference>
<dbReference type="PANTHER" id="PTHR11575:SF22">
    <property type="entry name" value="ADL392WP"/>
    <property type="match status" value="1"/>
</dbReference>
<evidence type="ECO:0000256" key="1">
    <source>
        <dbReference type="SAM" id="SignalP"/>
    </source>
</evidence>
<protein>
    <recommendedName>
        <fullName evidence="6">Calcineurin-like phosphoesterase domain-containing protein</fullName>
    </recommendedName>
</protein>
<dbReference type="Gene3D" id="3.90.780.10">
    <property type="entry name" value="5'-Nucleotidase, C-terminal domain"/>
    <property type="match status" value="2"/>
</dbReference>
<dbReference type="PIRSF" id="PIRSF017316">
    <property type="entry name" value="Pesterase_C1039"/>
    <property type="match status" value="1"/>
</dbReference>
<dbReference type="SUPFAM" id="SSF56300">
    <property type="entry name" value="Metallo-dependent phosphatases"/>
    <property type="match status" value="1"/>
</dbReference>
<dbReference type="GeneID" id="88175333"/>
<evidence type="ECO:0000259" key="3">
    <source>
        <dbReference type="Pfam" id="PF21953"/>
    </source>
</evidence>
<dbReference type="KEGG" id="asau:88175333"/>
<dbReference type="InterPro" id="IPR004843">
    <property type="entry name" value="Calcineurin-like_PHP"/>
</dbReference>
<keyword evidence="1" id="KW-0732">Signal</keyword>
<dbReference type="InterPro" id="IPR006179">
    <property type="entry name" value="5_nucleotidase/apyrase"/>
</dbReference>
<accession>A0AAX4HEQ0</accession>
<name>A0AAX4HEQ0_9ASCO</name>
<organism evidence="4 5">
    <name type="scientific">Australozyma saopauloensis</name>
    <dbReference type="NCBI Taxonomy" id="291208"/>
    <lineage>
        <taxon>Eukaryota</taxon>
        <taxon>Fungi</taxon>
        <taxon>Dikarya</taxon>
        <taxon>Ascomycota</taxon>
        <taxon>Saccharomycotina</taxon>
        <taxon>Pichiomycetes</taxon>
        <taxon>Metschnikowiaceae</taxon>
        <taxon>Australozyma</taxon>
    </lineage>
</organism>
<evidence type="ECO:0008006" key="6">
    <source>
        <dbReference type="Google" id="ProtNLM"/>
    </source>
</evidence>
<gene>
    <name evidence="4" type="ORF">PUMCH_004272</name>
</gene>
<dbReference type="GO" id="GO:0009166">
    <property type="term" value="P:nucleotide catabolic process"/>
    <property type="evidence" value="ECO:0007669"/>
    <property type="project" value="InterPro"/>
</dbReference>
<feature type="signal peptide" evidence="1">
    <location>
        <begin position="1"/>
        <end position="23"/>
    </location>
</feature>
<dbReference type="CDD" id="cd07407">
    <property type="entry name" value="MPP_YHR202W_N"/>
    <property type="match status" value="1"/>
</dbReference>
<feature type="domain" description="Putative 5'-nucleotidase C-terminal" evidence="3">
    <location>
        <begin position="367"/>
        <end position="556"/>
    </location>
</feature>
<dbReference type="InterPro" id="IPR029052">
    <property type="entry name" value="Metallo-depent_PP-like"/>
</dbReference>
<evidence type="ECO:0000313" key="5">
    <source>
        <dbReference type="Proteomes" id="UP001338582"/>
    </source>
</evidence>
<dbReference type="Pfam" id="PF21953">
    <property type="entry name" value="NadN_nucleosid_C"/>
    <property type="match status" value="1"/>
</dbReference>
<dbReference type="InterPro" id="IPR053828">
    <property type="entry name" value="Nucleosidase_C"/>
</dbReference>
<dbReference type="EMBL" id="CP138898">
    <property type="protein sequence ID" value="WPK26904.1"/>
    <property type="molecule type" value="Genomic_DNA"/>
</dbReference>
<dbReference type="GO" id="GO:0016787">
    <property type="term" value="F:hydrolase activity"/>
    <property type="evidence" value="ECO:0007669"/>
    <property type="project" value="InterPro"/>
</dbReference>
<dbReference type="GO" id="GO:0005576">
    <property type="term" value="C:extracellular region"/>
    <property type="evidence" value="ECO:0007669"/>
    <property type="project" value="UniProtKB-ARBA"/>
</dbReference>
<sequence length="591" mass="67819">MRIAVPLFFGVALSSVLPNIQEALILEEDQLLNSKRPLRFGDINFLHTTDTHGWLSGHKVQKTYSGDWGDFVSFSEHLRNLTAENGQDLILVDSGDRHDGNGLSDATSPNGLISTPIFKRQHYDIVSIGNHELYLWENTQQELDVLVPSLTDKYVCSNVEFLRDGKYYPIGLKYRYFTTPVQKKRILAFSFLFDFARANDKTRVTPIEKVIEEDWFKTVLSHFPLREVDVILVVGHLPVDKNVGEVRILHQVLRKQYPDLPIQYFGGHSHIRDFQVYDEKLTALQSGRFCETVGFLGLNTSSDSLDVKQRFFRSYIDFNVDSFQFHTGISSTEEFNTKNGLSIKDELISARRNLKLDVVIGKVTKSNYYMDYVPLSHPQSIYNMLTSKVLPTLEPEQNKTELQTERMIIINTGSIRYDLYKGPYTVDSHFIVSPFQNDWVRLTVPKDVAKKIVPILNQRSYIVSRLLPPHHRYLEEEDYGFDSSEFGTEDQSENFSKKLSKGYVTEDDFGKEGDDTPHKAVKNFKITNVVASEQLDPDSKDSQVDVIFYSFLTQNVKGALKRLGYPSDEPELYSRKYLGMLLDDFAATNEL</sequence>
<dbReference type="RefSeq" id="XP_062879283.1">
    <property type="nucleotide sequence ID" value="XM_063023213.1"/>
</dbReference>
<evidence type="ECO:0000259" key="2">
    <source>
        <dbReference type="Pfam" id="PF00149"/>
    </source>
</evidence>
<dbReference type="FunFam" id="3.60.21.10:FF:000043">
    <property type="entry name" value="Ser/Thr protein phosphatase family"/>
    <property type="match status" value="1"/>
</dbReference>
<dbReference type="PANTHER" id="PTHR11575">
    <property type="entry name" value="5'-NUCLEOTIDASE-RELATED"/>
    <property type="match status" value="1"/>
</dbReference>
<reference evidence="4 5" key="1">
    <citation type="submission" date="2023-10" db="EMBL/GenBank/DDBJ databases">
        <title>Draft Genome Sequence of Candida saopaulonensis from a very Premature Infant with Sepsis.</title>
        <authorList>
            <person name="Ning Y."/>
            <person name="Dai R."/>
            <person name="Xiao M."/>
            <person name="Xu Y."/>
            <person name="Yan Q."/>
            <person name="Zhang L."/>
        </authorList>
    </citation>
    <scope>NUCLEOTIDE SEQUENCE [LARGE SCALE GENOMIC DNA]</scope>
    <source>
        <strain evidence="4 5">19XY460</strain>
    </source>
</reference>
<dbReference type="InterPro" id="IPR014485">
    <property type="entry name" value="Pesterase_C1039"/>
</dbReference>
<keyword evidence="5" id="KW-1185">Reference proteome</keyword>
<feature type="chain" id="PRO_5043937666" description="Calcineurin-like phosphoesterase domain-containing protein" evidence="1">
    <location>
        <begin position="24"/>
        <end position="591"/>
    </location>
</feature>
<dbReference type="InterPro" id="IPR041823">
    <property type="entry name" value="YHR202W_N"/>
</dbReference>
<dbReference type="SUPFAM" id="SSF55816">
    <property type="entry name" value="5'-nucleotidase (syn. UDP-sugar hydrolase), C-terminal domain"/>
    <property type="match status" value="1"/>
</dbReference>
<dbReference type="Gene3D" id="3.60.21.10">
    <property type="match status" value="1"/>
</dbReference>